<dbReference type="InterPro" id="IPR036497">
    <property type="entry name" value="GLTP_sf"/>
</dbReference>
<sequence length="258" mass="28306">MGEESFSSSSSSSSPAESVMETPGQSLMATPAGSFRDADEGTPLAAVAEAFEELARSLRGGGGEEGGDGGLRLAPFVDACSLVSVLFGCLGFAFKFAEMEYVAKVRCVSPFPLQSRLVNDLIEASKAYETLIHIIDHDIKNDSVRRQGSHSRNLRRVRLGLDLIRALFEQFLSTNECSLKDAASTAYGQVCAPFHNWAIRKTVSAGMYALPTREQLISRLNETDYSVQKEMQRYINASSPIIQYIDDLFLSRNIALDW</sequence>
<dbReference type="AlphaFoldDB" id="A0A199VP63"/>
<evidence type="ECO:0000256" key="2">
    <source>
        <dbReference type="ARBA" id="ARBA00022448"/>
    </source>
</evidence>
<name>A0A199VP63_ANACO</name>
<dbReference type="GO" id="GO:1902388">
    <property type="term" value="F:ceramide 1-phosphate transfer activity"/>
    <property type="evidence" value="ECO:0007669"/>
    <property type="project" value="TreeGrafter"/>
</dbReference>
<feature type="compositionally biased region" description="Low complexity" evidence="3">
    <location>
        <begin position="1"/>
        <end position="14"/>
    </location>
</feature>
<dbReference type="InterPro" id="IPR014830">
    <property type="entry name" value="Glycolipid_transfer_prot_dom"/>
</dbReference>
<evidence type="ECO:0000313" key="6">
    <source>
        <dbReference type="Proteomes" id="UP000092600"/>
    </source>
</evidence>
<dbReference type="SUPFAM" id="SSF110004">
    <property type="entry name" value="Glycolipid transfer protein, GLTP"/>
    <property type="match status" value="1"/>
</dbReference>
<dbReference type="EMBL" id="LSRQ01001169">
    <property type="protein sequence ID" value="OAY78982.1"/>
    <property type="molecule type" value="Genomic_DNA"/>
</dbReference>
<dbReference type="PANTHER" id="PTHR10219">
    <property type="entry name" value="GLYCOLIPID TRANSFER PROTEIN-RELATED"/>
    <property type="match status" value="1"/>
</dbReference>
<dbReference type="PANTHER" id="PTHR10219:SF28">
    <property type="entry name" value="ACD11 HOMOLOG PROTEIN"/>
    <property type="match status" value="1"/>
</dbReference>
<evidence type="ECO:0000256" key="3">
    <source>
        <dbReference type="SAM" id="MobiDB-lite"/>
    </source>
</evidence>
<dbReference type="GO" id="GO:0005829">
    <property type="term" value="C:cytosol"/>
    <property type="evidence" value="ECO:0007669"/>
    <property type="project" value="TreeGrafter"/>
</dbReference>
<reference evidence="5 6" key="1">
    <citation type="journal article" date="2016" name="DNA Res.">
        <title>The draft genome of MD-2 pineapple using hybrid error correction of long reads.</title>
        <authorList>
            <person name="Redwan R.M."/>
            <person name="Saidin A."/>
            <person name="Kumar S.V."/>
        </authorList>
    </citation>
    <scope>NUCLEOTIDE SEQUENCE [LARGE SCALE GENOMIC DNA]</scope>
    <source>
        <strain evidence="6">cv. MD2</strain>
        <tissue evidence="5">Leaf</tissue>
    </source>
</reference>
<comment type="caution">
    <text evidence="5">The sequence shown here is derived from an EMBL/GenBank/DDBJ whole genome shotgun (WGS) entry which is preliminary data.</text>
</comment>
<dbReference type="Proteomes" id="UP000092600">
    <property type="component" value="Unassembled WGS sequence"/>
</dbReference>
<organism evidence="5 6">
    <name type="scientific">Ananas comosus</name>
    <name type="common">Pineapple</name>
    <name type="synonym">Ananas ananas</name>
    <dbReference type="NCBI Taxonomy" id="4615"/>
    <lineage>
        <taxon>Eukaryota</taxon>
        <taxon>Viridiplantae</taxon>
        <taxon>Streptophyta</taxon>
        <taxon>Embryophyta</taxon>
        <taxon>Tracheophyta</taxon>
        <taxon>Spermatophyta</taxon>
        <taxon>Magnoliopsida</taxon>
        <taxon>Liliopsida</taxon>
        <taxon>Poales</taxon>
        <taxon>Bromeliaceae</taxon>
        <taxon>Bromelioideae</taxon>
        <taxon>Ananas</taxon>
    </lineage>
</organism>
<evidence type="ECO:0000256" key="1">
    <source>
        <dbReference type="ARBA" id="ARBA00007148"/>
    </source>
</evidence>
<dbReference type="FunFam" id="1.10.3520.10:FF:000005">
    <property type="entry name" value="Accelerated cell death 11"/>
    <property type="match status" value="1"/>
</dbReference>
<evidence type="ECO:0000259" key="4">
    <source>
        <dbReference type="Pfam" id="PF08718"/>
    </source>
</evidence>
<evidence type="ECO:0000313" key="5">
    <source>
        <dbReference type="EMBL" id="OAY78982.1"/>
    </source>
</evidence>
<accession>A0A199VP63</accession>
<dbReference type="GO" id="GO:1902387">
    <property type="term" value="F:ceramide 1-phosphate binding"/>
    <property type="evidence" value="ECO:0007669"/>
    <property type="project" value="TreeGrafter"/>
</dbReference>
<keyword evidence="2" id="KW-0813">Transport</keyword>
<feature type="domain" description="Glycolipid transfer protein" evidence="4">
    <location>
        <begin position="72"/>
        <end position="222"/>
    </location>
</feature>
<dbReference type="Gene3D" id="1.10.3520.10">
    <property type="entry name" value="Glycolipid transfer protein"/>
    <property type="match status" value="1"/>
</dbReference>
<comment type="similarity">
    <text evidence="1">Belongs to the GLTP family.</text>
</comment>
<dbReference type="GO" id="GO:0016020">
    <property type="term" value="C:membrane"/>
    <property type="evidence" value="ECO:0007669"/>
    <property type="project" value="TreeGrafter"/>
</dbReference>
<gene>
    <name evidence="5" type="ORF">ACMD2_23789</name>
</gene>
<dbReference type="Pfam" id="PF08718">
    <property type="entry name" value="GLTP"/>
    <property type="match status" value="1"/>
</dbReference>
<proteinExistence type="inferred from homology"/>
<protein>
    <submittedName>
        <fullName evidence="5">ACD protein</fullName>
    </submittedName>
</protein>
<feature type="region of interest" description="Disordered" evidence="3">
    <location>
        <begin position="1"/>
        <end position="34"/>
    </location>
</feature>